<evidence type="ECO:0000313" key="1">
    <source>
        <dbReference type="EMBL" id="SDD39649.1"/>
    </source>
</evidence>
<dbReference type="Proteomes" id="UP000198781">
    <property type="component" value="Unassembled WGS sequence"/>
</dbReference>
<proteinExistence type="predicted"/>
<gene>
    <name evidence="1" type="ORF">SAMN05192589_10661</name>
</gene>
<accession>A0A1G6UEF5</accession>
<name>A0A1G6UEF5_9BURK</name>
<keyword evidence="2" id="KW-1185">Reference proteome</keyword>
<protein>
    <submittedName>
        <fullName evidence="1">Uncharacterized protein</fullName>
    </submittedName>
</protein>
<evidence type="ECO:0000313" key="2">
    <source>
        <dbReference type="Proteomes" id="UP000198781"/>
    </source>
</evidence>
<sequence length="59" mass="6205">MFTPARSAMALVAKPSHPTLVKCESKGESASAVFAEAKIESQSRKPVERGVAAKFAGSR</sequence>
<organism evidence="1 2">
    <name type="scientific">Paracidovorax valerianellae</name>
    <dbReference type="NCBI Taxonomy" id="187868"/>
    <lineage>
        <taxon>Bacteria</taxon>
        <taxon>Pseudomonadati</taxon>
        <taxon>Pseudomonadota</taxon>
        <taxon>Betaproteobacteria</taxon>
        <taxon>Burkholderiales</taxon>
        <taxon>Comamonadaceae</taxon>
        <taxon>Paracidovorax</taxon>
    </lineage>
</organism>
<dbReference type="STRING" id="187868.SAMN05192589_10661"/>
<dbReference type="AlphaFoldDB" id="A0A1G6UEF5"/>
<dbReference type="EMBL" id="FMZC01000006">
    <property type="protein sequence ID" value="SDD39649.1"/>
    <property type="molecule type" value="Genomic_DNA"/>
</dbReference>
<reference evidence="1 2" key="1">
    <citation type="submission" date="2016-10" db="EMBL/GenBank/DDBJ databases">
        <authorList>
            <person name="de Groot N.N."/>
        </authorList>
    </citation>
    <scope>NUCLEOTIDE SEQUENCE [LARGE SCALE GENOMIC DNA]</scope>
    <source>
        <strain evidence="1 2">DSM 16619</strain>
    </source>
</reference>